<sequence>MPIGRATEHAEACPPAGIRITHAEADEHGFMPPRFWLHSILHDAIFTSSHSDDDFTNVQLVCPRFLVIALRSVNCGDDERTDDVFSWSNELYHGEFVDLASSGMLIQDSYPIQPQLKGEEPSDPLNKATIKSTNHKTLEPRKKKTRESLSIKPPP</sequence>
<evidence type="ECO:0000313" key="2">
    <source>
        <dbReference type="EMBL" id="KAK8962645.1"/>
    </source>
</evidence>
<dbReference type="Proteomes" id="UP001412067">
    <property type="component" value="Unassembled WGS sequence"/>
</dbReference>
<keyword evidence="3" id="KW-1185">Reference proteome</keyword>
<accession>A0ABR2MGH1</accession>
<evidence type="ECO:0000313" key="3">
    <source>
        <dbReference type="Proteomes" id="UP001412067"/>
    </source>
</evidence>
<comment type="caution">
    <text evidence="2">The sequence shown here is derived from an EMBL/GenBank/DDBJ whole genome shotgun (WGS) entry which is preliminary data.</text>
</comment>
<organism evidence="2 3">
    <name type="scientific">Platanthera guangdongensis</name>
    <dbReference type="NCBI Taxonomy" id="2320717"/>
    <lineage>
        <taxon>Eukaryota</taxon>
        <taxon>Viridiplantae</taxon>
        <taxon>Streptophyta</taxon>
        <taxon>Embryophyta</taxon>
        <taxon>Tracheophyta</taxon>
        <taxon>Spermatophyta</taxon>
        <taxon>Magnoliopsida</taxon>
        <taxon>Liliopsida</taxon>
        <taxon>Asparagales</taxon>
        <taxon>Orchidaceae</taxon>
        <taxon>Orchidoideae</taxon>
        <taxon>Orchideae</taxon>
        <taxon>Orchidinae</taxon>
        <taxon>Platanthera</taxon>
    </lineage>
</organism>
<feature type="region of interest" description="Disordered" evidence="1">
    <location>
        <begin position="114"/>
        <end position="155"/>
    </location>
</feature>
<dbReference type="EMBL" id="JBBWWR010000008">
    <property type="protein sequence ID" value="KAK8962645.1"/>
    <property type="molecule type" value="Genomic_DNA"/>
</dbReference>
<name>A0ABR2MGH1_9ASPA</name>
<gene>
    <name evidence="2" type="ORF">KSP40_PGU007086</name>
</gene>
<reference evidence="2 3" key="1">
    <citation type="journal article" date="2022" name="Nat. Plants">
        <title>Genomes of leafy and leafless Platanthera orchids illuminate the evolution of mycoheterotrophy.</title>
        <authorList>
            <person name="Li M.H."/>
            <person name="Liu K.W."/>
            <person name="Li Z."/>
            <person name="Lu H.C."/>
            <person name="Ye Q.L."/>
            <person name="Zhang D."/>
            <person name="Wang J.Y."/>
            <person name="Li Y.F."/>
            <person name="Zhong Z.M."/>
            <person name="Liu X."/>
            <person name="Yu X."/>
            <person name="Liu D.K."/>
            <person name="Tu X.D."/>
            <person name="Liu B."/>
            <person name="Hao Y."/>
            <person name="Liao X.Y."/>
            <person name="Jiang Y.T."/>
            <person name="Sun W.H."/>
            <person name="Chen J."/>
            <person name="Chen Y.Q."/>
            <person name="Ai Y."/>
            <person name="Zhai J.W."/>
            <person name="Wu S.S."/>
            <person name="Zhou Z."/>
            <person name="Hsiao Y.Y."/>
            <person name="Wu W.L."/>
            <person name="Chen Y.Y."/>
            <person name="Lin Y.F."/>
            <person name="Hsu J.L."/>
            <person name="Li C.Y."/>
            <person name="Wang Z.W."/>
            <person name="Zhao X."/>
            <person name="Zhong W.Y."/>
            <person name="Ma X.K."/>
            <person name="Ma L."/>
            <person name="Huang J."/>
            <person name="Chen G.Z."/>
            <person name="Huang M.Z."/>
            <person name="Huang L."/>
            <person name="Peng D.H."/>
            <person name="Luo Y.B."/>
            <person name="Zou S.Q."/>
            <person name="Chen S.P."/>
            <person name="Lan S."/>
            <person name="Tsai W.C."/>
            <person name="Van de Peer Y."/>
            <person name="Liu Z.J."/>
        </authorList>
    </citation>
    <scope>NUCLEOTIDE SEQUENCE [LARGE SCALE GENOMIC DNA]</scope>
    <source>
        <strain evidence="2">Lor288</strain>
    </source>
</reference>
<proteinExistence type="predicted"/>
<evidence type="ECO:0000256" key="1">
    <source>
        <dbReference type="SAM" id="MobiDB-lite"/>
    </source>
</evidence>
<protein>
    <submittedName>
        <fullName evidence="2">Uncharacterized protein</fullName>
    </submittedName>
</protein>